<dbReference type="PANTHER" id="PTHR11644">
    <property type="entry name" value="CYTIDINE DEAMINASE"/>
    <property type="match status" value="1"/>
</dbReference>
<dbReference type="GO" id="GO:0004126">
    <property type="term" value="F:cytidine deaminase activity"/>
    <property type="evidence" value="ECO:0007669"/>
    <property type="project" value="UniProtKB-EC"/>
</dbReference>
<evidence type="ECO:0000256" key="5">
    <source>
        <dbReference type="ARBA" id="ARBA00022723"/>
    </source>
</evidence>
<feature type="binding site" evidence="12">
    <location>
        <position position="114"/>
    </location>
    <ligand>
        <name>Zn(2+)</name>
        <dbReference type="ChEBI" id="CHEBI:29105"/>
        <note>catalytic</note>
    </ligand>
</feature>
<dbReference type="Gene3D" id="3.40.140.10">
    <property type="entry name" value="Cytidine Deaminase, domain 2"/>
    <property type="match status" value="1"/>
</dbReference>
<keyword evidence="7 12" id="KW-0862">Zinc</keyword>
<evidence type="ECO:0000256" key="2">
    <source>
        <dbReference type="ARBA" id="ARBA00003949"/>
    </source>
</evidence>
<dbReference type="InterPro" id="IPR016192">
    <property type="entry name" value="APOBEC/CMP_deaminase_Zn-bd"/>
</dbReference>
<feature type="binding site" evidence="12">
    <location>
        <position position="117"/>
    </location>
    <ligand>
        <name>Zn(2+)</name>
        <dbReference type="ChEBI" id="CHEBI:29105"/>
        <note>catalytic</note>
    </ligand>
</feature>
<feature type="domain" description="CMP/dCMP-type deaminase" evidence="13">
    <location>
        <begin position="28"/>
        <end position="155"/>
    </location>
</feature>
<dbReference type="InterPro" id="IPR050202">
    <property type="entry name" value="Cyt/Deoxycyt_deaminase"/>
</dbReference>
<dbReference type="InterPro" id="IPR016193">
    <property type="entry name" value="Cytidine_deaminase-like"/>
</dbReference>
<evidence type="ECO:0000313" key="15">
    <source>
        <dbReference type="Proteomes" id="UP001487740"/>
    </source>
</evidence>
<dbReference type="SUPFAM" id="SSF53927">
    <property type="entry name" value="Cytidine deaminase-like"/>
    <property type="match status" value="1"/>
</dbReference>
<evidence type="ECO:0000256" key="7">
    <source>
        <dbReference type="ARBA" id="ARBA00022833"/>
    </source>
</evidence>
<feature type="active site" description="Proton donor" evidence="10">
    <location>
        <position position="82"/>
    </location>
</feature>
<keyword evidence="6" id="KW-0378">Hydrolase</keyword>
<evidence type="ECO:0000256" key="12">
    <source>
        <dbReference type="PIRSR" id="PIRSR606262-3"/>
    </source>
</evidence>
<evidence type="ECO:0000313" key="14">
    <source>
        <dbReference type="EMBL" id="KAK8374234.1"/>
    </source>
</evidence>
<proteinExistence type="inferred from homology"/>
<evidence type="ECO:0000256" key="9">
    <source>
        <dbReference type="ARBA" id="ARBA00049558"/>
    </source>
</evidence>
<dbReference type="PROSITE" id="PS51747">
    <property type="entry name" value="CYT_DCMP_DEAMINASES_2"/>
    <property type="match status" value="1"/>
</dbReference>
<dbReference type="NCBIfam" id="NF004064">
    <property type="entry name" value="PRK05578.1"/>
    <property type="match status" value="1"/>
</dbReference>
<keyword evidence="15" id="KW-1185">Reference proteome</keyword>
<dbReference type="EC" id="3.5.4.5" evidence="4"/>
<reference evidence="14 15" key="1">
    <citation type="submission" date="2023-03" db="EMBL/GenBank/DDBJ databases">
        <title>High-quality genome of Scylla paramamosain provides insights in environmental adaptation.</title>
        <authorList>
            <person name="Zhang L."/>
        </authorList>
    </citation>
    <scope>NUCLEOTIDE SEQUENCE [LARGE SCALE GENOMIC DNA]</scope>
    <source>
        <strain evidence="14">LZ_2023a</strain>
        <tissue evidence="14">Muscle</tissue>
    </source>
</reference>
<dbReference type="InterPro" id="IPR002125">
    <property type="entry name" value="CMP_dCMP_dom"/>
</dbReference>
<dbReference type="AlphaFoldDB" id="A0AAW0SGW4"/>
<dbReference type="GO" id="GO:0005829">
    <property type="term" value="C:cytosol"/>
    <property type="evidence" value="ECO:0007669"/>
    <property type="project" value="TreeGrafter"/>
</dbReference>
<organism evidence="14 15">
    <name type="scientific">Scylla paramamosain</name>
    <name type="common">Mud crab</name>
    <dbReference type="NCBI Taxonomy" id="85552"/>
    <lineage>
        <taxon>Eukaryota</taxon>
        <taxon>Metazoa</taxon>
        <taxon>Ecdysozoa</taxon>
        <taxon>Arthropoda</taxon>
        <taxon>Crustacea</taxon>
        <taxon>Multicrustacea</taxon>
        <taxon>Malacostraca</taxon>
        <taxon>Eumalacostraca</taxon>
        <taxon>Eucarida</taxon>
        <taxon>Decapoda</taxon>
        <taxon>Pleocyemata</taxon>
        <taxon>Brachyura</taxon>
        <taxon>Eubrachyura</taxon>
        <taxon>Portunoidea</taxon>
        <taxon>Portunidae</taxon>
        <taxon>Portuninae</taxon>
        <taxon>Scylla</taxon>
    </lineage>
</organism>
<dbReference type="Proteomes" id="UP001487740">
    <property type="component" value="Unassembled WGS sequence"/>
</dbReference>
<dbReference type="Pfam" id="PF00383">
    <property type="entry name" value="dCMP_cyt_deam_1"/>
    <property type="match status" value="1"/>
</dbReference>
<evidence type="ECO:0000256" key="3">
    <source>
        <dbReference type="ARBA" id="ARBA00006576"/>
    </source>
</evidence>
<protein>
    <recommendedName>
        <fullName evidence="4">cytidine deaminase</fullName>
        <ecNumber evidence="4">3.5.4.5</ecNumber>
    </recommendedName>
    <alternativeName>
        <fullName evidence="8">Cytidine aminohydrolase</fullName>
    </alternativeName>
</protein>
<dbReference type="InterPro" id="IPR006262">
    <property type="entry name" value="Cyt_deam_tetra"/>
</dbReference>
<sequence length="215" mass="23399">MAQSSPQQVGPSSSGATLAEMDKLLTDEEVERLIDASLAARLNAYCPYSKFQVGAALLTKDGSTITGCNVENISYGLTVCAERTAVCRAVAEGQRKFRAIAITAEMGNRFVGPCGACRQTLVEFGLDWEVYLATPDKRYMKTTVAKLIPDSFSPEWVTLGERQEGTRYHGCVYIDQLIGLLATCGPRRLHEDTHINAQTLSITITCPASARKQLS</sequence>
<dbReference type="EMBL" id="JARAKH010000491">
    <property type="protein sequence ID" value="KAK8374234.1"/>
    <property type="molecule type" value="Genomic_DNA"/>
</dbReference>
<dbReference type="PANTHER" id="PTHR11644:SF2">
    <property type="entry name" value="CYTIDINE DEAMINASE"/>
    <property type="match status" value="1"/>
</dbReference>
<keyword evidence="5 12" id="KW-0479">Metal-binding</keyword>
<evidence type="ECO:0000256" key="1">
    <source>
        <dbReference type="ARBA" id="ARBA00001947"/>
    </source>
</evidence>
<dbReference type="CDD" id="cd01283">
    <property type="entry name" value="cytidine_deaminase"/>
    <property type="match status" value="1"/>
</dbReference>
<comment type="function">
    <text evidence="2">This enzyme scavenges exogenous and endogenous cytidine and 2'-deoxycytidine for UMP synthesis.</text>
</comment>
<feature type="binding site" evidence="11">
    <location>
        <begin position="69"/>
        <end position="75"/>
    </location>
    <ligand>
        <name>substrate</name>
    </ligand>
</feature>
<dbReference type="GO" id="GO:0008270">
    <property type="term" value="F:zinc ion binding"/>
    <property type="evidence" value="ECO:0007669"/>
    <property type="project" value="InterPro"/>
</dbReference>
<evidence type="ECO:0000259" key="13">
    <source>
        <dbReference type="PROSITE" id="PS51747"/>
    </source>
</evidence>
<dbReference type="GO" id="GO:0072527">
    <property type="term" value="P:pyrimidine-containing compound metabolic process"/>
    <property type="evidence" value="ECO:0007669"/>
    <property type="project" value="UniProtKB-ARBA"/>
</dbReference>
<evidence type="ECO:0000256" key="4">
    <source>
        <dbReference type="ARBA" id="ARBA00012783"/>
    </source>
</evidence>
<comment type="caution">
    <text evidence="14">The sequence shown here is derived from an EMBL/GenBank/DDBJ whole genome shotgun (WGS) entry which is preliminary data.</text>
</comment>
<dbReference type="PROSITE" id="PS00903">
    <property type="entry name" value="CYT_DCMP_DEAMINASES_1"/>
    <property type="match status" value="1"/>
</dbReference>
<feature type="binding site" evidence="12">
    <location>
        <position position="80"/>
    </location>
    <ligand>
        <name>Zn(2+)</name>
        <dbReference type="ChEBI" id="CHEBI:29105"/>
        <note>catalytic</note>
    </ligand>
</feature>
<dbReference type="GO" id="GO:0042802">
    <property type="term" value="F:identical protein binding"/>
    <property type="evidence" value="ECO:0007669"/>
    <property type="project" value="UniProtKB-ARBA"/>
</dbReference>
<dbReference type="NCBIfam" id="TIGR01354">
    <property type="entry name" value="cyt_deam_tetra"/>
    <property type="match status" value="1"/>
</dbReference>
<evidence type="ECO:0000256" key="8">
    <source>
        <dbReference type="ARBA" id="ARBA00032005"/>
    </source>
</evidence>
<comment type="similarity">
    <text evidence="3">Belongs to the cytidine and deoxycytidylate deaminase family.</text>
</comment>
<evidence type="ECO:0000256" key="11">
    <source>
        <dbReference type="PIRSR" id="PIRSR606262-2"/>
    </source>
</evidence>
<comment type="cofactor">
    <cofactor evidence="1 12">
        <name>Zn(2+)</name>
        <dbReference type="ChEBI" id="CHEBI:29105"/>
    </cofactor>
</comment>
<comment type="catalytic activity">
    <reaction evidence="9">
        <text>cytidine + H2O + H(+) = uridine + NH4(+)</text>
        <dbReference type="Rhea" id="RHEA:16069"/>
        <dbReference type="ChEBI" id="CHEBI:15377"/>
        <dbReference type="ChEBI" id="CHEBI:15378"/>
        <dbReference type="ChEBI" id="CHEBI:16704"/>
        <dbReference type="ChEBI" id="CHEBI:17562"/>
        <dbReference type="ChEBI" id="CHEBI:28938"/>
        <dbReference type="EC" id="3.5.4.5"/>
    </reaction>
</comment>
<name>A0AAW0SGW4_SCYPA</name>
<evidence type="ECO:0000256" key="6">
    <source>
        <dbReference type="ARBA" id="ARBA00022801"/>
    </source>
</evidence>
<accession>A0AAW0SGW4</accession>
<evidence type="ECO:0000256" key="10">
    <source>
        <dbReference type="PIRSR" id="PIRSR606262-1"/>
    </source>
</evidence>
<dbReference type="GO" id="GO:0055086">
    <property type="term" value="P:nucleobase-containing small molecule metabolic process"/>
    <property type="evidence" value="ECO:0007669"/>
    <property type="project" value="UniProtKB-ARBA"/>
</dbReference>
<gene>
    <name evidence="14" type="ORF">O3P69_014127</name>
</gene>
<dbReference type="FunFam" id="3.40.140.10:FF:000008">
    <property type="entry name" value="Cytidine deaminase"/>
    <property type="match status" value="1"/>
</dbReference>